<organism evidence="1 2">
    <name type="scientific">Plasmodium inui San Antonio 1</name>
    <dbReference type="NCBI Taxonomy" id="1237626"/>
    <lineage>
        <taxon>Eukaryota</taxon>
        <taxon>Sar</taxon>
        <taxon>Alveolata</taxon>
        <taxon>Apicomplexa</taxon>
        <taxon>Aconoidasida</taxon>
        <taxon>Haemosporida</taxon>
        <taxon>Plasmodiidae</taxon>
        <taxon>Plasmodium</taxon>
        <taxon>Plasmodium (Plasmodium)</taxon>
    </lineage>
</organism>
<accession>W7A4Q5</accession>
<dbReference type="Proteomes" id="UP000030640">
    <property type="component" value="Unassembled WGS sequence"/>
</dbReference>
<dbReference type="VEuPathDB" id="PlasmoDB:C922_05547"/>
<keyword evidence="2" id="KW-1185">Reference proteome</keyword>
<dbReference type="EMBL" id="KI965553">
    <property type="protein sequence ID" value="EUD64074.1"/>
    <property type="molecule type" value="Genomic_DNA"/>
</dbReference>
<evidence type="ECO:0000313" key="2">
    <source>
        <dbReference type="Proteomes" id="UP000030640"/>
    </source>
</evidence>
<reference evidence="1 2" key="1">
    <citation type="submission" date="2013-02" db="EMBL/GenBank/DDBJ databases">
        <title>The Genome Sequence of Plasmodium inui San Antonio 1.</title>
        <authorList>
            <consortium name="The Broad Institute Genome Sequencing Platform"/>
            <consortium name="The Broad Institute Genome Sequencing Center for Infectious Disease"/>
            <person name="Neafsey D."/>
            <person name="Cheeseman I."/>
            <person name="Volkman S."/>
            <person name="Adams J."/>
            <person name="Walker B."/>
            <person name="Young S.K."/>
            <person name="Zeng Q."/>
            <person name="Gargeya S."/>
            <person name="Fitzgerald M."/>
            <person name="Haas B."/>
            <person name="Abouelleil A."/>
            <person name="Alvarado L."/>
            <person name="Arachchi H.M."/>
            <person name="Berlin A.M."/>
            <person name="Chapman S.B."/>
            <person name="Dewar J."/>
            <person name="Goldberg J."/>
            <person name="Griggs A."/>
            <person name="Gujja S."/>
            <person name="Hansen M."/>
            <person name="Howarth C."/>
            <person name="Imamovic A."/>
            <person name="Larimer J."/>
            <person name="McCowan C."/>
            <person name="Murphy C."/>
            <person name="Neiman D."/>
            <person name="Pearson M."/>
            <person name="Priest M."/>
            <person name="Roberts A."/>
            <person name="Saif S."/>
            <person name="Shea T."/>
            <person name="Sisk P."/>
            <person name="Sykes S."/>
            <person name="Wortman J."/>
            <person name="Nusbaum C."/>
            <person name="Birren B."/>
        </authorList>
    </citation>
    <scope>NUCLEOTIDE SEQUENCE [LARGE SCALE GENOMIC DNA]</scope>
    <source>
        <strain evidence="1 2">San Antonio 1</strain>
    </source>
</reference>
<proteinExistence type="predicted"/>
<protein>
    <submittedName>
        <fullName evidence="1">Uncharacterized protein</fullName>
    </submittedName>
</protein>
<dbReference type="RefSeq" id="XP_008819340.1">
    <property type="nucleotide sequence ID" value="XM_008821118.1"/>
</dbReference>
<gene>
    <name evidence="1" type="ORF">C922_05547</name>
</gene>
<sequence>MRIGRGTNPKNNPEDVIGIARTTHNGTEVIVRDRRENIWLNQQTSQEHYTLNADFRANLYYQNRTAV</sequence>
<dbReference type="AlphaFoldDB" id="W7A4Q5"/>
<evidence type="ECO:0000313" key="1">
    <source>
        <dbReference type="EMBL" id="EUD64074.1"/>
    </source>
</evidence>
<dbReference type="GeneID" id="20040821"/>
<name>W7A4Q5_9APIC</name>